<dbReference type="InterPro" id="IPR028662">
    <property type="entry name" value="SNX8/Mvp1"/>
</dbReference>
<dbReference type="PANTHER" id="PTHR47554:SF1">
    <property type="entry name" value="SORTING NEXIN MVP1"/>
    <property type="match status" value="1"/>
</dbReference>
<feature type="compositionally biased region" description="Polar residues" evidence="9">
    <location>
        <begin position="218"/>
        <end position="230"/>
    </location>
</feature>
<dbReference type="AlphaFoldDB" id="A0A1C7N3F2"/>
<evidence type="ECO:0000256" key="2">
    <source>
        <dbReference type="ARBA" id="ARBA00004496"/>
    </source>
</evidence>
<feature type="region of interest" description="Disordered" evidence="9">
    <location>
        <begin position="218"/>
        <end position="242"/>
    </location>
</feature>
<dbReference type="SUPFAM" id="SSF64268">
    <property type="entry name" value="PX domain"/>
    <property type="match status" value="1"/>
</dbReference>
<evidence type="ECO:0000256" key="8">
    <source>
        <dbReference type="ARBA" id="ARBA00023136"/>
    </source>
</evidence>
<dbReference type="STRING" id="101091.A0A1C7N3F2"/>
<evidence type="ECO:0000256" key="4">
    <source>
        <dbReference type="ARBA" id="ARBA00014268"/>
    </source>
</evidence>
<protein>
    <recommendedName>
        <fullName evidence="4">Sorting nexin MVP1</fullName>
    </recommendedName>
</protein>
<evidence type="ECO:0000313" key="12">
    <source>
        <dbReference type="Proteomes" id="UP000093000"/>
    </source>
</evidence>
<dbReference type="GO" id="GO:0016020">
    <property type="term" value="C:membrane"/>
    <property type="evidence" value="ECO:0007669"/>
    <property type="project" value="UniProtKB-SubCell"/>
</dbReference>
<keyword evidence="12" id="KW-1185">Reference proteome</keyword>
<keyword evidence="8" id="KW-0472">Membrane</keyword>
<dbReference type="Pfam" id="PF00787">
    <property type="entry name" value="PX"/>
    <property type="match status" value="1"/>
</dbReference>
<evidence type="ECO:0000313" key="11">
    <source>
        <dbReference type="EMBL" id="OBZ83665.1"/>
    </source>
</evidence>
<evidence type="ECO:0000256" key="6">
    <source>
        <dbReference type="ARBA" id="ARBA00022490"/>
    </source>
</evidence>
<feature type="compositionally biased region" description="Low complexity" evidence="9">
    <location>
        <begin position="231"/>
        <end position="242"/>
    </location>
</feature>
<evidence type="ECO:0000256" key="7">
    <source>
        <dbReference type="ARBA" id="ARBA00022927"/>
    </source>
</evidence>
<keyword evidence="7" id="KW-0653">Protein transport</keyword>
<dbReference type="GO" id="GO:0032266">
    <property type="term" value="F:phosphatidylinositol-3-phosphate binding"/>
    <property type="evidence" value="ECO:0007669"/>
    <property type="project" value="TreeGrafter"/>
</dbReference>
<comment type="caution">
    <text evidence="11">The sequence shown here is derived from an EMBL/GenBank/DDBJ whole genome shotgun (WGS) entry which is preliminary data.</text>
</comment>
<evidence type="ECO:0000256" key="3">
    <source>
        <dbReference type="ARBA" id="ARBA00010883"/>
    </source>
</evidence>
<sequence length="658" mass="74922">MDEDLTNTSFLQTNNNFFIPTPTRSISFTVEEDPWSASGFDPVDEIRQPLTQPQTMEGDVMVEDITAANVLVGVDLPEIFDTAYIRAGPIGDRVSVESLEIIVGLGGLGPHLFEQIATIIVPAGAIYVTRNEFNTALALVGCAQKNMDISLMTVYQHRNDLPIPSLPNLNNIAIKRANPLMGANTKSKQQSYDDDPWRVSNNNNNMFPIYPENNTAGDNKSTSTAVSGNPVNNTTKSRSVSNNTTTTTITTVVPSRLVPVEVVTDKLSTQALVKSSTESYQWFADLDQITVTVAEKEGFLFTHLNYWVQSNHRQSSVRRRYSDFYWFWETLLKRYPFRIIPSLPPKKLSGKDKVFLDERCQGLQRFMNYIVRHPVLKNDEQVIIFLTEQTEFSAWRRAKSPDLNEEFIRANPQTEELEAFIPKDLDAQVETIRKRLPKSIEKYDLLCSIMERTIRLNQARAVEMKKYNDTLKKLGQIEHDCFSPNCQACSQVVQGYENVGNYMEQDSALIETETSCATTGVLEHLKRHRNIGVSFLEMLDRKSKLDANQINSLSRKISANTAKVNQNRGVPGLESEVERLDLTIKSDTEKLIHQQRRDTYIRYCVASELSYLHKQQAFVSLLYQNFVHEQLQYARKTVDNWKALEALLYDLPKPEDFA</sequence>
<evidence type="ECO:0000259" key="10">
    <source>
        <dbReference type="PROSITE" id="PS50195"/>
    </source>
</evidence>
<dbReference type="InterPro" id="IPR036871">
    <property type="entry name" value="PX_dom_sf"/>
</dbReference>
<dbReference type="PANTHER" id="PTHR47554">
    <property type="entry name" value="SORTING NEXIN MVP1"/>
    <property type="match status" value="1"/>
</dbReference>
<evidence type="ECO:0000256" key="1">
    <source>
        <dbReference type="ARBA" id="ARBA00004287"/>
    </source>
</evidence>
<dbReference type="InterPro" id="IPR001683">
    <property type="entry name" value="PX_dom"/>
</dbReference>
<comment type="similarity">
    <text evidence="3">Belongs to the sorting nexin family.</text>
</comment>
<evidence type="ECO:0000256" key="9">
    <source>
        <dbReference type="SAM" id="MobiDB-lite"/>
    </source>
</evidence>
<organism evidence="11 12">
    <name type="scientific">Choanephora cucurbitarum</name>
    <dbReference type="NCBI Taxonomy" id="101091"/>
    <lineage>
        <taxon>Eukaryota</taxon>
        <taxon>Fungi</taxon>
        <taxon>Fungi incertae sedis</taxon>
        <taxon>Mucoromycota</taxon>
        <taxon>Mucoromycotina</taxon>
        <taxon>Mucoromycetes</taxon>
        <taxon>Mucorales</taxon>
        <taxon>Mucorineae</taxon>
        <taxon>Choanephoraceae</taxon>
        <taxon>Choanephoroideae</taxon>
        <taxon>Choanephora</taxon>
    </lineage>
</organism>
<dbReference type="FunCoup" id="A0A1C7N3F2">
    <property type="interactions" value="102"/>
</dbReference>
<feature type="domain" description="PX" evidence="10">
    <location>
        <begin position="284"/>
        <end position="393"/>
    </location>
</feature>
<dbReference type="Gene3D" id="3.30.1520.10">
    <property type="entry name" value="Phox-like domain"/>
    <property type="match status" value="1"/>
</dbReference>
<accession>A0A1C7N3F2</accession>
<dbReference type="GO" id="GO:0005829">
    <property type="term" value="C:cytosol"/>
    <property type="evidence" value="ECO:0007669"/>
    <property type="project" value="GOC"/>
</dbReference>
<dbReference type="InParanoid" id="A0A1C7N3F2"/>
<dbReference type="SMART" id="SM00312">
    <property type="entry name" value="PX"/>
    <property type="match status" value="1"/>
</dbReference>
<dbReference type="InterPro" id="IPR045734">
    <property type="entry name" value="Snx8_BAR_dom"/>
</dbReference>
<dbReference type="EMBL" id="LUGH01000623">
    <property type="protein sequence ID" value="OBZ83665.1"/>
    <property type="molecule type" value="Genomic_DNA"/>
</dbReference>
<dbReference type="GO" id="GO:0042147">
    <property type="term" value="P:retrograde transport, endosome to Golgi"/>
    <property type="evidence" value="ECO:0007669"/>
    <property type="project" value="InterPro"/>
</dbReference>
<dbReference type="Proteomes" id="UP000093000">
    <property type="component" value="Unassembled WGS sequence"/>
</dbReference>
<dbReference type="Pfam" id="PF19566">
    <property type="entry name" value="Snx8_BAR_dom"/>
    <property type="match status" value="1"/>
</dbReference>
<proteinExistence type="inferred from homology"/>
<gene>
    <name evidence="11" type="primary">mvp1_0</name>
    <name evidence="11" type="ORF">A0J61_08284</name>
</gene>
<name>A0A1C7N3F2_9FUNG</name>
<keyword evidence="5" id="KW-0813">Transport</keyword>
<dbReference type="GO" id="GO:0005768">
    <property type="term" value="C:endosome"/>
    <property type="evidence" value="ECO:0007669"/>
    <property type="project" value="TreeGrafter"/>
</dbReference>
<dbReference type="PROSITE" id="PS50195">
    <property type="entry name" value="PX"/>
    <property type="match status" value="1"/>
</dbReference>
<dbReference type="GO" id="GO:0006623">
    <property type="term" value="P:protein targeting to vacuole"/>
    <property type="evidence" value="ECO:0007669"/>
    <property type="project" value="TreeGrafter"/>
</dbReference>
<reference evidence="11 12" key="1">
    <citation type="submission" date="2016-03" db="EMBL/GenBank/DDBJ databases">
        <title>Choanephora cucurbitarum.</title>
        <authorList>
            <person name="Min B."/>
            <person name="Park H."/>
            <person name="Park J.-H."/>
            <person name="Shin H.-D."/>
            <person name="Choi I.-G."/>
        </authorList>
    </citation>
    <scope>NUCLEOTIDE SEQUENCE [LARGE SCALE GENOMIC DNA]</scope>
    <source>
        <strain evidence="11 12">KUS-F28377</strain>
    </source>
</reference>
<comment type="subcellular location">
    <subcellularLocation>
        <location evidence="2">Cytoplasm</location>
    </subcellularLocation>
    <subcellularLocation>
        <location evidence="1">Membrane</location>
        <topology evidence="1">Peripheral membrane protein</topology>
        <orientation evidence="1">Cytoplasmic side</orientation>
    </subcellularLocation>
</comment>
<keyword evidence="6" id="KW-0963">Cytoplasm</keyword>
<evidence type="ECO:0000256" key="5">
    <source>
        <dbReference type="ARBA" id="ARBA00022448"/>
    </source>
</evidence>
<dbReference type="OrthoDB" id="10064318at2759"/>